<dbReference type="AlphaFoldDB" id="A0A0C3PEE0"/>
<dbReference type="InterPro" id="IPR006056">
    <property type="entry name" value="RidA"/>
</dbReference>
<accession>A0A0C3PEE0</accession>
<evidence type="ECO:0008006" key="4">
    <source>
        <dbReference type="Google" id="ProtNLM"/>
    </source>
</evidence>
<dbReference type="InterPro" id="IPR006175">
    <property type="entry name" value="YjgF/YER057c/UK114"/>
</dbReference>
<dbReference type="PANTHER" id="PTHR11803">
    <property type="entry name" value="2-IMINOBUTANOATE/2-IMINOPROPANOATE DEAMINASE RIDA"/>
    <property type="match status" value="1"/>
</dbReference>
<reference evidence="3" key="2">
    <citation type="submission" date="2015-01" db="EMBL/GenBank/DDBJ databases">
        <title>Evolutionary Origins and Diversification of the Mycorrhizal Mutualists.</title>
        <authorList>
            <consortium name="DOE Joint Genome Institute"/>
            <consortium name="Mycorrhizal Genomics Consortium"/>
            <person name="Kohler A."/>
            <person name="Kuo A."/>
            <person name="Nagy L.G."/>
            <person name="Floudas D."/>
            <person name="Copeland A."/>
            <person name="Barry K.W."/>
            <person name="Cichocki N."/>
            <person name="Veneault-Fourrey C."/>
            <person name="LaButti K."/>
            <person name="Lindquist E.A."/>
            <person name="Lipzen A."/>
            <person name="Lundell T."/>
            <person name="Morin E."/>
            <person name="Murat C."/>
            <person name="Riley R."/>
            <person name="Ohm R."/>
            <person name="Sun H."/>
            <person name="Tunlid A."/>
            <person name="Henrissat B."/>
            <person name="Grigoriev I.V."/>
            <person name="Hibbett D.S."/>
            <person name="Martin F."/>
        </authorList>
    </citation>
    <scope>NUCLEOTIDE SEQUENCE [LARGE SCALE GENOMIC DNA]</scope>
    <source>
        <strain evidence="3">Marx 270</strain>
    </source>
</reference>
<proteinExistence type="inferred from homology"/>
<name>A0A0C3PEE0_PISTI</name>
<dbReference type="PANTHER" id="PTHR11803:SF58">
    <property type="entry name" value="PROTEIN HMF1-RELATED"/>
    <property type="match status" value="1"/>
</dbReference>
<dbReference type="NCBIfam" id="TIGR00004">
    <property type="entry name" value="Rid family detoxifying hydrolase"/>
    <property type="match status" value="1"/>
</dbReference>
<dbReference type="GO" id="GO:0005829">
    <property type="term" value="C:cytosol"/>
    <property type="evidence" value="ECO:0007669"/>
    <property type="project" value="TreeGrafter"/>
</dbReference>
<sequence length="149" mass="15897">MSDDGSVDTSATCGTTTTKEVVYTADAIPPLSVFSQAVKSKGHVYVSGCIGCDSEYLVVEGGIQAQTRAALENISKILEASGSGMQHVVKVTIYLVHMARDFLHMNEIYEQFFAHATMPARTCIGVSALPMGAFIEIDCIAEIPDTKSS</sequence>
<dbReference type="GO" id="GO:0019239">
    <property type="term" value="F:deaminase activity"/>
    <property type="evidence" value="ECO:0007669"/>
    <property type="project" value="TreeGrafter"/>
</dbReference>
<comment type="similarity">
    <text evidence="1">Belongs to the RutC family.</text>
</comment>
<dbReference type="CDD" id="cd00448">
    <property type="entry name" value="YjgF_YER057c_UK114_family"/>
    <property type="match status" value="1"/>
</dbReference>
<dbReference type="InterPro" id="IPR035959">
    <property type="entry name" value="RutC-like_sf"/>
</dbReference>
<dbReference type="STRING" id="870435.A0A0C3PEE0"/>
<reference evidence="2 3" key="1">
    <citation type="submission" date="2014-04" db="EMBL/GenBank/DDBJ databases">
        <authorList>
            <consortium name="DOE Joint Genome Institute"/>
            <person name="Kuo A."/>
            <person name="Kohler A."/>
            <person name="Costa M.D."/>
            <person name="Nagy L.G."/>
            <person name="Floudas D."/>
            <person name="Copeland A."/>
            <person name="Barry K.W."/>
            <person name="Cichocki N."/>
            <person name="Veneault-Fourrey C."/>
            <person name="LaButti K."/>
            <person name="Lindquist E.A."/>
            <person name="Lipzen A."/>
            <person name="Lundell T."/>
            <person name="Morin E."/>
            <person name="Murat C."/>
            <person name="Sun H."/>
            <person name="Tunlid A."/>
            <person name="Henrissat B."/>
            <person name="Grigoriev I.V."/>
            <person name="Hibbett D.S."/>
            <person name="Martin F."/>
            <person name="Nordberg H.P."/>
            <person name="Cantor M.N."/>
            <person name="Hua S.X."/>
        </authorList>
    </citation>
    <scope>NUCLEOTIDE SEQUENCE [LARGE SCALE GENOMIC DNA]</scope>
    <source>
        <strain evidence="2 3">Marx 270</strain>
    </source>
</reference>
<dbReference type="EMBL" id="KN831962">
    <property type="protein sequence ID" value="KIO06586.1"/>
    <property type="molecule type" value="Genomic_DNA"/>
</dbReference>
<dbReference type="InParanoid" id="A0A0C3PEE0"/>
<dbReference type="FunFam" id="3.30.1330.40:FF:000001">
    <property type="entry name" value="L-PSP family endoribonuclease"/>
    <property type="match status" value="1"/>
</dbReference>
<dbReference type="HOGENOM" id="CLU_100715_7_2_1"/>
<gene>
    <name evidence="2" type="ORF">M404DRAFT_24316</name>
</gene>
<dbReference type="Proteomes" id="UP000054217">
    <property type="component" value="Unassembled WGS sequence"/>
</dbReference>
<evidence type="ECO:0000313" key="3">
    <source>
        <dbReference type="Proteomes" id="UP000054217"/>
    </source>
</evidence>
<organism evidence="2 3">
    <name type="scientific">Pisolithus tinctorius Marx 270</name>
    <dbReference type="NCBI Taxonomy" id="870435"/>
    <lineage>
        <taxon>Eukaryota</taxon>
        <taxon>Fungi</taxon>
        <taxon>Dikarya</taxon>
        <taxon>Basidiomycota</taxon>
        <taxon>Agaricomycotina</taxon>
        <taxon>Agaricomycetes</taxon>
        <taxon>Agaricomycetidae</taxon>
        <taxon>Boletales</taxon>
        <taxon>Sclerodermatineae</taxon>
        <taxon>Pisolithaceae</taxon>
        <taxon>Pisolithus</taxon>
    </lineage>
</organism>
<dbReference type="Pfam" id="PF01042">
    <property type="entry name" value="Ribonuc_L-PSP"/>
    <property type="match status" value="1"/>
</dbReference>
<dbReference type="SUPFAM" id="SSF55298">
    <property type="entry name" value="YjgF-like"/>
    <property type="match status" value="1"/>
</dbReference>
<evidence type="ECO:0000313" key="2">
    <source>
        <dbReference type="EMBL" id="KIO06586.1"/>
    </source>
</evidence>
<dbReference type="OrthoDB" id="309640at2759"/>
<dbReference type="Gene3D" id="3.30.1330.40">
    <property type="entry name" value="RutC-like"/>
    <property type="match status" value="1"/>
</dbReference>
<protein>
    <recommendedName>
        <fullName evidence="4">YjgF-like protein</fullName>
    </recommendedName>
</protein>
<evidence type="ECO:0000256" key="1">
    <source>
        <dbReference type="ARBA" id="ARBA00010552"/>
    </source>
</evidence>
<keyword evidence="3" id="KW-1185">Reference proteome</keyword>